<accession>A0ABR2AA03</accession>
<gene>
    <name evidence="1" type="ORF">V6N12_018019</name>
</gene>
<reference evidence="1 2" key="1">
    <citation type="journal article" date="2024" name="G3 (Bethesda)">
        <title>Genome assembly of Hibiscus sabdariffa L. provides insights into metabolisms of medicinal natural products.</title>
        <authorList>
            <person name="Kim T."/>
        </authorList>
    </citation>
    <scope>NUCLEOTIDE SEQUENCE [LARGE SCALE GENOMIC DNA]</scope>
    <source>
        <strain evidence="1">TK-2024</strain>
        <tissue evidence="1">Old leaves</tissue>
    </source>
</reference>
<sequence>MDGWLVDSSRIVSKLYKECWSIIKERTFGNASPSPELEAIGRDIAHKCGGFLQQWNGSSQPAFDDIGNEFFNDLY</sequence>
<evidence type="ECO:0000313" key="2">
    <source>
        <dbReference type="Proteomes" id="UP001472677"/>
    </source>
</evidence>
<keyword evidence="2" id="KW-1185">Reference proteome</keyword>
<organism evidence="1 2">
    <name type="scientific">Hibiscus sabdariffa</name>
    <name type="common">roselle</name>
    <dbReference type="NCBI Taxonomy" id="183260"/>
    <lineage>
        <taxon>Eukaryota</taxon>
        <taxon>Viridiplantae</taxon>
        <taxon>Streptophyta</taxon>
        <taxon>Embryophyta</taxon>
        <taxon>Tracheophyta</taxon>
        <taxon>Spermatophyta</taxon>
        <taxon>Magnoliopsida</taxon>
        <taxon>eudicotyledons</taxon>
        <taxon>Gunneridae</taxon>
        <taxon>Pentapetalae</taxon>
        <taxon>rosids</taxon>
        <taxon>malvids</taxon>
        <taxon>Malvales</taxon>
        <taxon>Malvaceae</taxon>
        <taxon>Malvoideae</taxon>
        <taxon>Hibiscus</taxon>
    </lineage>
</organism>
<name>A0ABR2AA03_9ROSI</name>
<evidence type="ECO:0000313" key="1">
    <source>
        <dbReference type="EMBL" id="KAK8489597.1"/>
    </source>
</evidence>
<dbReference type="EMBL" id="JBBPBM010000911">
    <property type="protein sequence ID" value="KAK8489597.1"/>
    <property type="molecule type" value="Genomic_DNA"/>
</dbReference>
<comment type="caution">
    <text evidence="1">The sequence shown here is derived from an EMBL/GenBank/DDBJ whole genome shotgun (WGS) entry which is preliminary data.</text>
</comment>
<protein>
    <submittedName>
        <fullName evidence="1">Uncharacterized protein</fullName>
    </submittedName>
</protein>
<dbReference type="Proteomes" id="UP001472677">
    <property type="component" value="Unassembled WGS sequence"/>
</dbReference>
<proteinExistence type="predicted"/>